<dbReference type="Gene3D" id="3.20.20.80">
    <property type="entry name" value="Glycosidases"/>
    <property type="match status" value="1"/>
</dbReference>
<keyword evidence="4" id="KW-0961">Cell wall biogenesis/degradation</keyword>
<keyword evidence="1" id="KW-0378">Hydrolase</keyword>
<keyword evidence="3" id="KW-0326">Glycosidase</keyword>
<dbReference type="GO" id="GO:0005576">
    <property type="term" value="C:extracellular region"/>
    <property type="evidence" value="ECO:0007669"/>
    <property type="project" value="TreeGrafter"/>
</dbReference>
<reference evidence="7" key="2">
    <citation type="submission" date="2011-02" db="EMBL/GenBank/DDBJ databases">
        <authorList>
            <person name="MacLean D."/>
        </authorList>
    </citation>
    <scope>NUCLEOTIDE SEQUENCE</scope>
</reference>
<evidence type="ECO:0000256" key="2">
    <source>
        <dbReference type="ARBA" id="ARBA00023180"/>
    </source>
</evidence>
<dbReference type="EC" id="3.2.1.58" evidence="6"/>
<dbReference type="HOGENOM" id="CLU_699110_0_0_1"/>
<dbReference type="GO" id="GO:0071555">
    <property type="term" value="P:cell wall organization"/>
    <property type="evidence" value="ECO:0007669"/>
    <property type="project" value="UniProtKB-KW"/>
</dbReference>
<evidence type="ECO:0000256" key="3">
    <source>
        <dbReference type="ARBA" id="ARBA00023295"/>
    </source>
</evidence>
<evidence type="ECO:0000313" key="7">
    <source>
        <dbReference type="EMBL" id="CCA17747.1"/>
    </source>
</evidence>
<dbReference type="PANTHER" id="PTHR31297:SF34">
    <property type="entry name" value="GLUCAN 1,3-BETA-GLUCOSIDASE 2"/>
    <property type="match status" value="1"/>
</dbReference>
<name>F0W9D4_9STRA</name>
<protein>
    <recommendedName>
        <fullName evidence="6">glucan 1,3-beta-glucosidase</fullName>
        <ecNumber evidence="6">3.2.1.58</ecNumber>
    </recommendedName>
</protein>
<dbReference type="InterPro" id="IPR050386">
    <property type="entry name" value="Glycosyl_hydrolase_5"/>
</dbReference>
<dbReference type="GO" id="GO:0009986">
    <property type="term" value="C:cell surface"/>
    <property type="evidence" value="ECO:0007669"/>
    <property type="project" value="TreeGrafter"/>
</dbReference>
<proteinExistence type="predicted"/>
<sequence>MDTTNAQNGRSGISGAGPLPVQTPTLSPVNVVNDIIRGVVPMNGVTLPCLAIFEPWICQGFASTKNLRAETLYNEVTFMASMETSAAIHLLSDLRDKWIAKQTIMDIKKLGLNAVKLKVGYWLVEGSNSKFADAKKYVDNVMRWAEEYNIGVYLSLAAVPGCQNLQPVANCPNDKLDWTLDGNIKRTVEIIKAIATEYKKFKSFLALSLIYEPTERGIDNRKLEYLYNTVIQDLQVQGFDRLIMISPLLERRFNVDDAKFWCEFALARRNVAISISSYLYWDLLETEEKITTEVKKRGDFLKANLKCPIVVDEWSMATRLDLTPEQRVTLAENQRMAYGAARNGSFYGPFQTSFLQDKYDGFSYKSQVDFKIIKVDTTKGKLPPVTNDMNTMLAP</sequence>
<evidence type="ECO:0000256" key="5">
    <source>
        <dbReference type="ARBA" id="ARBA00036824"/>
    </source>
</evidence>
<keyword evidence="2" id="KW-0325">Glycoprotein</keyword>
<gene>
    <name evidence="7" type="primary">AlNc14C39G3396</name>
    <name evidence="7" type="ORF">ALNC14_038900</name>
</gene>
<dbReference type="SUPFAM" id="SSF51445">
    <property type="entry name" value="(Trans)glycosidases"/>
    <property type="match status" value="1"/>
</dbReference>
<accession>F0W9D4</accession>
<dbReference type="EMBL" id="FR824084">
    <property type="protein sequence ID" value="CCA17747.1"/>
    <property type="molecule type" value="Genomic_DNA"/>
</dbReference>
<organism evidence="7">
    <name type="scientific">Albugo laibachii Nc14</name>
    <dbReference type="NCBI Taxonomy" id="890382"/>
    <lineage>
        <taxon>Eukaryota</taxon>
        <taxon>Sar</taxon>
        <taxon>Stramenopiles</taxon>
        <taxon>Oomycota</taxon>
        <taxon>Peronosporomycetes</taxon>
        <taxon>Albuginales</taxon>
        <taxon>Albuginaceae</taxon>
        <taxon>Albugo</taxon>
    </lineage>
</organism>
<evidence type="ECO:0000256" key="6">
    <source>
        <dbReference type="ARBA" id="ARBA00038929"/>
    </source>
</evidence>
<reference evidence="7" key="1">
    <citation type="journal article" date="2011" name="PLoS Biol.">
        <title>Gene gain and loss during evolution of obligate parasitism in the white rust pathogen of Arabidopsis thaliana.</title>
        <authorList>
            <person name="Kemen E."/>
            <person name="Gardiner A."/>
            <person name="Schultz-Larsen T."/>
            <person name="Kemen A.C."/>
            <person name="Balmuth A.L."/>
            <person name="Robert-Seilaniantz A."/>
            <person name="Bailey K."/>
            <person name="Holub E."/>
            <person name="Studholme D.J."/>
            <person name="Maclean D."/>
            <person name="Jones J.D."/>
        </authorList>
    </citation>
    <scope>NUCLEOTIDE SEQUENCE</scope>
</reference>
<dbReference type="GO" id="GO:0009251">
    <property type="term" value="P:glucan catabolic process"/>
    <property type="evidence" value="ECO:0007669"/>
    <property type="project" value="TreeGrafter"/>
</dbReference>
<dbReference type="AlphaFoldDB" id="F0W9D4"/>
<evidence type="ECO:0000256" key="1">
    <source>
        <dbReference type="ARBA" id="ARBA00022801"/>
    </source>
</evidence>
<dbReference type="InterPro" id="IPR017853">
    <property type="entry name" value="GH"/>
</dbReference>
<dbReference type="GO" id="GO:0004338">
    <property type="term" value="F:glucan exo-1,3-beta-glucosidase activity"/>
    <property type="evidence" value="ECO:0007669"/>
    <property type="project" value="UniProtKB-EC"/>
</dbReference>
<comment type="catalytic activity">
    <reaction evidence="5">
        <text>Successive hydrolysis of beta-D-glucose units from the non-reducing ends of (1-&gt;3)-beta-D-glucans, releasing alpha-glucose.</text>
        <dbReference type="EC" id="3.2.1.58"/>
    </reaction>
</comment>
<evidence type="ECO:0000256" key="4">
    <source>
        <dbReference type="ARBA" id="ARBA00023316"/>
    </source>
</evidence>
<dbReference type="PANTHER" id="PTHR31297">
    <property type="entry name" value="GLUCAN ENDO-1,6-BETA-GLUCOSIDASE B"/>
    <property type="match status" value="1"/>
</dbReference>